<dbReference type="Proteomes" id="UP000051612">
    <property type="component" value="Unassembled WGS sequence"/>
</dbReference>
<accession>A0A0R2B2L0</accession>
<comment type="caution">
    <text evidence="1">The sequence shown here is derived from an EMBL/GenBank/DDBJ whole genome shotgun (WGS) entry which is preliminary data.</text>
</comment>
<dbReference type="AlphaFoldDB" id="A0A0R2B2L0"/>
<evidence type="ECO:0000313" key="1">
    <source>
        <dbReference type="EMBL" id="KRM73688.1"/>
    </source>
</evidence>
<gene>
    <name evidence="1" type="ORF">FC48_GL000960</name>
</gene>
<organism evidence="1 2">
    <name type="scientific">Ligilactobacillus murinus DSM 20452 = NBRC 14221</name>
    <dbReference type="NCBI Taxonomy" id="1423772"/>
    <lineage>
        <taxon>Bacteria</taxon>
        <taxon>Bacillati</taxon>
        <taxon>Bacillota</taxon>
        <taxon>Bacilli</taxon>
        <taxon>Lactobacillales</taxon>
        <taxon>Lactobacillaceae</taxon>
        <taxon>Ligilactobacillus</taxon>
    </lineage>
</organism>
<evidence type="ECO:0000313" key="2">
    <source>
        <dbReference type="Proteomes" id="UP000051612"/>
    </source>
</evidence>
<dbReference type="EMBL" id="AYYN01000140">
    <property type="protein sequence ID" value="KRM73688.1"/>
    <property type="molecule type" value="Genomic_DNA"/>
</dbReference>
<sequence length="133" mass="15532">MKFMEAVTILSKEYGDELSNERLEMKKYVKKHPEDKLIAEAFEAYIKVVGMPKKGEKKMDWSVHGGKSHAPRGKRKDRYFKKWYLFDTQTGEKHEFEIAQEVANFVGCGVTTVIIARKKKTMLKKRYKVIAVK</sequence>
<dbReference type="RefSeq" id="WP_056959579.1">
    <property type="nucleotide sequence ID" value="NZ_AYYN01000140.1"/>
</dbReference>
<name>A0A0R2B2L0_9LACO</name>
<protein>
    <submittedName>
        <fullName evidence="1">Uncharacterized protein</fullName>
    </submittedName>
</protein>
<reference evidence="1 2" key="1">
    <citation type="journal article" date="2015" name="Genome Announc.">
        <title>Expanding the biotechnology potential of lactobacilli through comparative genomics of 213 strains and associated genera.</title>
        <authorList>
            <person name="Sun Z."/>
            <person name="Harris H.M."/>
            <person name="McCann A."/>
            <person name="Guo C."/>
            <person name="Argimon S."/>
            <person name="Zhang W."/>
            <person name="Yang X."/>
            <person name="Jeffery I.B."/>
            <person name="Cooney J.C."/>
            <person name="Kagawa T.F."/>
            <person name="Liu W."/>
            <person name="Song Y."/>
            <person name="Salvetti E."/>
            <person name="Wrobel A."/>
            <person name="Rasinkangas P."/>
            <person name="Parkhill J."/>
            <person name="Rea M.C."/>
            <person name="O'Sullivan O."/>
            <person name="Ritari J."/>
            <person name="Douillard F.P."/>
            <person name="Paul Ross R."/>
            <person name="Yang R."/>
            <person name="Briner A.E."/>
            <person name="Felis G.E."/>
            <person name="de Vos W.M."/>
            <person name="Barrangou R."/>
            <person name="Klaenhammer T.R."/>
            <person name="Caufield P.W."/>
            <person name="Cui Y."/>
            <person name="Zhang H."/>
            <person name="O'Toole P.W."/>
        </authorList>
    </citation>
    <scope>NUCLEOTIDE SEQUENCE [LARGE SCALE GENOMIC DNA]</scope>
    <source>
        <strain evidence="1 2">DSM 20452</strain>
    </source>
</reference>
<proteinExistence type="predicted"/>
<dbReference type="PATRIC" id="fig|1423772.3.peg.1035"/>